<sequence length="365" mass="42589">FILLVLKAMSLSEFERITLLMMRGYGDLVRPYEETVHLFNDTFPDRPPISKSTVFKTVKRFEETRTVKDRERSGRPKSATNELKSLDVLQKFVENPSTSARVAAEDLDMSHTSVLNVLHKNKYHPYKVTLTQELAEDDFDRRTEFCEIMMRKCDEIQNFLSSILFSDEATFFVNGQVNRHNCRYWADHNPHWMIEGHTQRPQKVNLWAGIINNNIVGPFVVDGNLTGEIYFNMLTNNILPAVRALLGANFNSVWFQQDGAPPHYYLRVRNLLDQVFPNRWIGRRGTVEWPARSPDLNPLDFFLWGFLKDNVYKTKPANIEELTNRLLEEARRITPEMLQNVTAVGFYNRLAHCQQVFGEQFEHLI</sequence>
<dbReference type="PANTHER" id="PTHR47326">
    <property type="entry name" value="TRANSPOSABLE ELEMENT TC3 TRANSPOSASE-LIKE PROTEIN"/>
    <property type="match status" value="1"/>
</dbReference>
<organism evidence="1">
    <name type="scientific">Graphocephala atropunctata</name>
    <dbReference type="NCBI Taxonomy" id="36148"/>
    <lineage>
        <taxon>Eukaryota</taxon>
        <taxon>Metazoa</taxon>
        <taxon>Ecdysozoa</taxon>
        <taxon>Arthropoda</taxon>
        <taxon>Hexapoda</taxon>
        <taxon>Insecta</taxon>
        <taxon>Pterygota</taxon>
        <taxon>Neoptera</taxon>
        <taxon>Paraneoptera</taxon>
        <taxon>Hemiptera</taxon>
        <taxon>Auchenorrhyncha</taxon>
        <taxon>Membracoidea</taxon>
        <taxon>Cicadellidae</taxon>
        <taxon>Cicadellinae</taxon>
        <taxon>Cicadellini</taxon>
        <taxon>Graphocephala</taxon>
    </lineage>
</organism>
<feature type="non-terminal residue" evidence="1">
    <location>
        <position position="1"/>
    </location>
</feature>
<dbReference type="AlphaFoldDB" id="A0A1B6M5X8"/>
<proteinExistence type="predicted"/>
<gene>
    <name evidence="1" type="ORF">g.19813</name>
</gene>
<name>A0A1B6M5X8_9HEMI</name>
<dbReference type="EMBL" id="GEBQ01008647">
    <property type="protein sequence ID" value="JAT31330.1"/>
    <property type="molecule type" value="Transcribed_RNA"/>
</dbReference>
<evidence type="ECO:0000313" key="1">
    <source>
        <dbReference type="EMBL" id="JAT31330.1"/>
    </source>
</evidence>
<dbReference type="GO" id="GO:0003676">
    <property type="term" value="F:nucleic acid binding"/>
    <property type="evidence" value="ECO:0007669"/>
    <property type="project" value="InterPro"/>
</dbReference>
<dbReference type="InterPro" id="IPR036397">
    <property type="entry name" value="RNaseH_sf"/>
</dbReference>
<dbReference type="Gene3D" id="3.30.420.10">
    <property type="entry name" value="Ribonuclease H-like superfamily/Ribonuclease H"/>
    <property type="match status" value="1"/>
</dbReference>
<accession>A0A1B6M5X8</accession>
<protein>
    <recommendedName>
        <fullName evidence="2">DUF4817 domain-containing protein</fullName>
    </recommendedName>
</protein>
<dbReference type="PANTHER" id="PTHR47326:SF1">
    <property type="entry name" value="HTH PSQ-TYPE DOMAIN-CONTAINING PROTEIN"/>
    <property type="match status" value="1"/>
</dbReference>
<reference evidence="1" key="1">
    <citation type="submission" date="2015-11" db="EMBL/GenBank/DDBJ databases">
        <title>De novo transcriptome assembly of four potential Pierce s Disease insect vectors from Arizona vineyards.</title>
        <authorList>
            <person name="Tassone E.E."/>
        </authorList>
    </citation>
    <scope>NUCLEOTIDE SEQUENCE</scope>
</reference>
<evidence type="ECO:0008006" key="2">
    <source>
        <dbReference type="Google" id="ProtNLM"/>
    </source>
</evidence>